<dbReference type="OrthoDB" id="62853at2759"/>
<dbReference type="PROSITE" id="PS50812">
    <property type="entry name" value="PWWP"/>
    <property type="match status" value="1"/>
</dbReference>
<evidence type="ECO:0000259" key="2">
    <source>
        <dbReference type="PROSITE" id="PS50812"/>
    </source>
</evidence>
<feature type="compositionally biased region" description="Basic and acidic residues" evidence="1">
    <location>
        <begin position="417"/>
        <end position="428"/>
    </location>
</feature>
<gene>
    <name evidence="3" type="ORF">SCP_0300050</name>
</gene>
<dbReference type="SUPFAM" id="SSF63748">
    <property type="entry name" value="Tudor/PWWP/MBT"/>
    <property type="match status" value="1"/>
</dbReference>
<feature type="region of interest" description="Disordered" evidence="1">
    <location>
        <begin position="385"/>
        <end position="478"/>
    </location>
</feature>
<dbReference type="RefSeq" id="XP_027611203.1">
    <property type="nucleotide sequence ID" value="XM_027755402.1"/>
</dbReference>
<dbReference type="SMART" id="SM00293">
    <property type="entry name" value="PWWP"/>
    <property type="match status" value="1"/>
</dbReference>
<accession>A0A401GDP4</accession>
<feature type="compositionally biased region" description="Acidic residues" evidence="1">
    <location>
        <begin position="169"/>
        <end position="191"/>
    </location>
</feature>
<organism evidence="3 4">
    <name type="scientific">Sparassis crispa</name>
    <dbReference type="NCBI Taxonomy" id="139825"/>
    <lineage>
        <taxon>Eukaryota</taxon>
        <taxon>Fungi</taxon>
        <taxon>Dikarya</taxon>
        <taxon>Basidiomycota</taxon>
        <taxon>Agaricomycotina</taxon>
        <taxon>Agaricomycetes</taxon>
        <taxon>Polyporales</taxon>
        <taxon>Sparassidaceae</taxon>
        <taxon>Sparassis</taxon>
    </lineage>
</organism>
<dbReference type="InterPro" id="IPR035441">
    <property type="entry name" value="TFIIS/LEDGF_dom_sf"/>
</dbReference>
<dbReference type="Gene3D" id="2.30.30.140">
    <property type="match status" value="1"/>
</dbReference>
<feature type="region of interest" description="Disordered" evidence="1">
    <location>
        <begin position="161"/>
        <end position="298"/>
    </location>
</feature>
<dbReference type="InterPro" id="IPR035503">
    <property type="entry name" value="IOC4-like_PWWP"/>
</dbReference>
<keyword evidence="4" id="KW-1185">Reference proteome</keyword>
<name>A0A401GDP4_9APHY</name>
<dbReference type="GeneID" id="38777207"/>
<feature type="compositionally biased region" description="Acidic residues" evidence="1">
    <location>
        <begin position="249"/>
        <end position="262"/>
    </location>
</feature>
<feature type="compositionally biased region" description="Basic residues" evidence="1">
    <location>
        <begin position="229"/>
        <end position="242"/>
    </location>
</feature>
<feature type="compositionally biased region" description="Polar residues" evidence="1">
    <location>
        <begin position="385"/>
        <end position="416"/>
    </location>
</feature>
<feature type="domain" description="PWWP" evidence="2">
    <location>
        <begin position="61"/>
        <end position="117"/>
    </location>
</feature>
<reference evidence="3 4" key="1">
    <citation type="journal article" date="2018" name="Sci. Rep.">
        <title>Genome sequence of the cauliflower mushroom Sparassis crispa (Hanabiratake) and its association with beneficial usage.</title>
        <authorList>
            <person name="Kiyama R."/>
            <person name="Furutani Y."/>
            <person name="Kawaguchi K."/>
            <person name="Nakanishi T."/>
        </authorList>
    </citation>
    <scope>NUCLEOTIDE SEQUENCE [LARGE SCALE GENOMIC DNA]</scope>
</reference>
<evidence type="ECO:0000256" key="1">
    <source>
        <dbReference type="SAM" id="MobiDB-lite"/>
    </source>
</evidence>
<evidence type="ECO:0000313" key="4">
    <source>
        <dbReference type="Proteomes" id="UP000287166"/>
    </source>
</evidence>
<dbReference type="Proteomes" id="UP000287166">
    <property type="component" value="Unassembled WGS sequence"/>
</dbReference>
<comment type="caution">
    <text evidence="3">The sequence shown here is derived from an EMBL/GenBank/DDBJ whole genome shotgun (WGS) entry which is preliminary data.</text>
</comment>
<dbReference type="Gene3D" id="1.20.930.10">
    <property type="entry name" value="Conserved domain common to transcription factors TFIIS, elongin A, CRSP70"/>
    <property type="match status" value="1"/>
</dbReference>
<dbReference type="InterPro" id="IPR000313">
    <property type="entry name" value="PWWP_dom"/>
</dbReference>
<sequence>MRGPGYAERGVEGLLLTINRDHSLANVPRPPPLPPFFRSYASIMSKKNAKTQPPKDNSYELRDVVLAKVRGYPPWPGMIVDPESVPQNVSNERPNAKSKKGNWYCVRFFPAGDYAWMVPKDISKLQPHEIQAYINEPYKRSGDLLQGYRIALDPTKWEEEREALRAEAAEAEANAEVDQLDASEEDEDMDEGEPRKKSRKRKRDSEPAPAKTSRAKSKPKKESAEPAPKKKAAGGKGRRNGVKSKAMVESEDEGAEPEEEDAGPSKQTSPPPAKKAKRENQGEEEGESAQSNDPEAMKVREWRHKLQKAFLGKVVPKEEEMPPLDQLFATIENYENMTIHCLSFSKIGKVMRHLHALSEEKVPRDSEFKFRDRAKALVDKWQDIVNANKTNGEPKTSANGASASPQNKPEATNGKVQSEEPKEGHELAMEVDADADADAKGEEAPAADAEAEEEPDDAHADPAGDESVLADVTMSEAA</sequence>
<dbReference type="AlphaFoldDB" id="A0A401GDP4"/>
<dbReference type="Pfam" id="PF00855">
    <property type="entry name" value="PWWP"/>
    <property type="match status" value="1"/>
</dbReference>
<dbReference type="EMBL" id="BFAD01000003">
    <property type="protein sequence ID" value="GBE80290.1"/>
    <property type="molecule type" value="Genomic_DNA"/>
</dbReference>
<protein>
    <recommendedName>
        <fullName evidence="2">PWWP domain-containing protein</fullName>
    </recommendedName>
</protein>
<dbReference type="InParanoid" id="A0A401GDP4"/>
<dbReference type="FunCoup" id="A0A401GDP4">
    <property type="interactions" value="7"/>
</dbReference>
<dbReference type="SUPFAM" id="SSF47676">
    <property type="entry name" value="Conserved domain common to transcription factors TFIIS, elongin A, CRSP70"/>
    <property type="match status" value="1"/>
</dbReference>
<dbReference type="STRING" id="139825.A0A401GDP4"/>
<dbReference type="CDD" id="cd05840">
    <property type="entry name" value="PWWP_ScIOC4-like"/>
    <property type="match status" value="1"/>
</dbReference>
<proteinExistence type="predicted"/>
<evidence type="ECO:0000313" key="3">
    <source>
        <dbReference type="EMBL" id="GBE80290.1"/>
    </source>
</evidence>